<keyword evidence="1" id="KW-0812">Transmembrane</keyword>
<feature type="transmembrane region" description="Helical" evidence="1">
    <location>
        <begin position="246"/>
        <end position="269"/>
    </location>
</feature>
<dbReference type="AlphaFoldDB" id="A0A9P9EMJ3"/>
<dbReference type="EMBL" id="JAGMUU010000013">
    <property type="protein sequence ID" value="KAH7140413.1"/>
    <property type="molecule type" value="Genomic_DNA"/>
</dbReference>
<keyword evidence="1" id="KW-1133">Transmembrane helix</keyword>
<keyword evidence="3" id="KW-1185">Reference proteome</keyword>
<sequence>MCDDRRRGLRSIQLASTTGCLLQSQKTSVASNEAISHTSANHLPRAASEIACTREMAGNTLMDLVSESEIPLSGRGRVVVRVVIPGRNHGYLCYGFRVRRTDDGEQFMCRLHSFLDRVVWPHPDVRSRGFVFMIFRRNVFQITTLSTLPVHDLEARRDPVQVILSSVETAPDLSVAFRHPVALRGCGAFLEQHPQLSGTAPLHAQRAILISSELNKMAIGGLICISILLCAGVSVIVAVLTQSADRGLVCGSVFIPVVAVVEALLFWALK</sequence>
<accession>A0A9P9EMJ3</accession>
<dbReference type="Proteomes" id="UP000717696">
    <property type="component" value="Unassembled WGS sequence"/>
</dbReference>
<evidence type="ECO:0000313" key="2">
    <source>
        <dbReference type="EMBL" id="KAH7140413.1"/>
    </source>
</evidence>
<comment type="caution">
    <text evidence="2">The sequence shown here is derived from an EMBL/GenBank/DDBJ whole genome shotgun (WGS) entry which is preliminary data.</text>
</comment>
<feature type="transmembrane region" description="Helical" evidence="1">
    <location>
        <begin position="218"/>
        <end position="240"/>
    </location>
</feature>
<name>A0A9P9EMJ3_9HYPO</name>
<keyword evidence="1" id="KW-0472">Membrane</keyword>
<protein>
    <submittedName>
        <fullName evidence="2">Uncharacterized protein</fullName>
    </submittedName>
</protein>
<gene>
    <name evidence="2" type="ORF">B0J13DRAFT_527156</name>
</gene>
<organism evidence="2 3">
    <name type="scientific">Dactylonectria estremocensis</name>
    <dbReference type="NCBI Taxonomy" id="1079267"/>
    <lineage>
        <taxon>Eukaryota</taxon>
        <taxon>Fungi</taxon>
        <taxon>Dikarya</taxon>
        <taxon>Ascomycota</taxon>
        <taxon>Pezizomycotina</taxon>
        <taxon>Sordariomycetes</taxon>
        <taxon>Hypocreomycetidae</taxon>
        <taxon>Hypocreales</taxon>
        <taxon>Nectriaceae</taxon>
        <taxon>Dactylonectria</taxon>
    </lineage>
</organism>
<dbReference type="OrthoDB" id="10627978at2759"/>
<proteinExistence type="predicted"/>
<reference evidence="2" key="1">
    <citation type="journal article" date="2021" name="Nat. Commun.">
        <title>Genetic determinants of endophytism in the Arabidopsis root mycobiome.</title>
        <authorList>
            <person name="Mesny F."/>
            <person name="Miyauchi S."/>
            <person name="Thiergart T."/>
            <person name="Pickel B."/>
            <person name="Atanasova L."/>
            <person name="Karlsson M."/>
            <person name="Huettel B."/>
            <person name="Barry K.W."/>
            <person name="Haridas S."/>
            <person name="Chen C."/>
            <person name="Bauer D."/>
            <person name="Andreopoulos W."/>
            <person name="Pangilinan J."/>
            <person name="LaButti K."/>
            <person name="Riley R."/>
            <person name="Lipzen A."/>
            <person name="Clum A."/>
            <person name="Drula E."/>
            <person name="Henrissat B."/>
            <person name="Kohler A."/>
            <person name="Grigoriev I.V."/>
            <person name="Martin F.M."/>
            <person name="Hacquard S."/>
        </authorList>
    </citation>
    <scope>NUCLEOTIDE SEQUENCE</scope>
    <source>
        <strain evidence="2">MPI-CAGE-AT-0021</strain>
    </source>
</reference>
<evidence type="ECO:0000256" key="1">
    <source>
        <dbReference type="SAM" id="Phobius"/>
    </source>
</evidence>
<evidence type="ECO:0000313" key="3">
    <source>
        <dbReference type="Proteomes" id="UP000717696"/>
    </source>
</evidence>